<dbReference type="InterPro" id="IPR000800">
    <property type="entry name" value="Notch_dom"/>
</dbReference>
<dbReference type="GO" id="GO:0009887">
    <property type="term" value="P:animal organ morphogenesis"/>
    <property type="evidence" value="ECO:0007669"/>
    <property type="project" value="UniProtKB-ARBA"/>
</dbReference>
<keyword evidence="12" id="KW-0040">ANK repeat</keyword>
<dbReference type="InterPro" id="IPR051355">
    <property type="entry name" value="Notch/Slit_guidance"/>
</dbReference>
<dbReference type="GO" id="GO:0005634">
    <property type="term" value="C:nucleus"/>
    <property type="evidence" value="ECO:0007669"/>
    <property type="project" value="UniProtKB-SubCell"/>
</dbReference>
<evidence type="ECO:0000256" key="18">
    <source>
        <dbReference type="ARBA" id="ARBA00023242"/>
    </source>
</evidence>
<evidence type="ECO:0000256" key="4">
    <source>
        <dbReference type="ARBA" id="ARBA00022536"/>
    </source>
</evidence>
<dbReference type="PANTHER" id="PTHR45836:SF4">
    <property type="entry name" value="PROTEIN SLIT"/>
    <property type="match status" value="1"/>
</dbReference>
<evidence type="ECO:0000256" key="19">
    <source>
        <dbReference type="PROSITE-ProRule" id="PRU00076"/>
    </source>
</evidence>
<evidence type="ECO:0000256" key="12">
    <source>
        <dbReference type="ARBA" id="ARBA00023043"/>
    </source>
</evidence>
<keyword evidence="13" id="KW-0472">Membrane</keyword>
<evidence type="ECO:0000256" key="10">
    <source>
        <dbReference type="ARBA" id="ARBA00022989"/>
    </source>
</evidence>
<feature type="domain" description="LNR" evidence="21">
    <location>
        <begin position="151"/>
        <end position="183"/>
    </location>
</feature>
<keyword evidence="9" id="KW-0914">Notch signaling pathway</keyword>
<evidence type="ECO:0000256" key="16">
    <source>
        <dbReference type="ARBA" id="ARBA00023163"/>
    </source>
</evidence>
<feature type="disulfide bond" evidence="19">
    <location>
        <begin position="23"/>
        <end position="32"/>
    </location>
</feature>
<keyword evidence="7" id="KW-0677">Repeat</keyword>
<dbReference type="GO" id="GO:0007219">
    <property type="term" value="P:Notch signaling pathway"/>
    <property type="evidence" value="ECO:0007669"/>
    <property type="project" value="UniProtKB-KW"/>
</dbReference>
<dbReference type="GO" id="GO:0007411">
    <property type="term" value="P:axon guidance"/>
    <property type="evidence" value="ECO:0007669"/>
    <property type="project" value="TreeGrafter"/>
</dbReference>
<protein>
    <recommendedName>
        <fullName evidence="23">EGF-like domain-containing protein</fullName>
    </recommendedName>
</protein>
<evidence type="ECO:0000256" key="15">
    <source>
        <dbReference type="ARBA" id="ARBA00023159"/>
    </source>
</evidence>
<dbReference type="Pfam" id="PF00066">
    <property type="entry name" value="Notch"/>
    <property type="match status" value="2"/>
</dbReference>
<dbReference type="Pfam" id="PF00008">
    <property type="entry name" value="EGF"/>
    <property type="match status" value="1"/>
</dbReference>
<keyword evidence="11" id="KW-0805">Transcription regulation</keyword>
<dbReference type="GO" id="GO:0005509">
    <property type="term" value="F:calcium ion binding"/>
    <property type="evidence" value="ECO:0007669"/>
    <property type="project" value="InterPro"/>
</dbReference>
<dbReference type="PROSITE" id="PS50026">
    <property type="entry name" value="EGF_3"/>
    <property type="match status" value="2"/>
</dbReference>
<dbReference type="FunFam" id="2.10.25.10:FF:000122">
    <property type="entry name" value="Protein crumbs homolog 2"/>
    <property type="match status" value="1"/>
</dbReference>
<comment type="subcellular location">
    <subcellularLocation>
        <location evidence="2">Cell membrane</location>
        <topology evidence="2">Single-pass type I membrane protein</topology>
    </subcellularLocation>
    <subcellularLocation>
        <location evidence="1">Nucleus</location>
    </subcellularLocation>
</comment>
<dbReference type="InterPro" id="IPR035993">
    <property type="entry name" value="Notch-like_dom_sf"/>
</dbReference>
<dbReference type="InterPro" id="IPR018097">
    <property type="entry name" value="EGF_Ca-bd_CS"/>
</dbReference>
<keyword evidence="17" id="KW-0325">Glycoprotein</keyword>
<evidence type="ECO:0000259" key="20">
    <source>
        <dbReference type="PROSITE" id="PS50026"/>
    </source>
</evidence>
<evidence type="ECO:0000256" key="5">
    <source>
        <dbReference type="ARBA" id="ARBA00022692"/>
    </source>
</evidence>
<dbReference type="PROSITE" id="PS00022">
    <property type="entry name" value="EGF_1"/>
    <property type="match status" value="2"/>
</dbReference>
<dbReference type="SMART" id="SM00181">
    <property type="entry name" value="EGF"/>
    <property type="match status" value="2"/>
</dbReference>
<keyword evidence="4 19" id="KW-0245">EGF-like domain</keyword>
<evidence type="ECO:0000256" key="2">
    <source>
        <dbReference type="ARBA" id="ARBA00004251"/>
    </source>
</evidence>
<keyword evidence="16" id="KW-0804">Transcription</keyword>
<feature type="disulfide bond" evidence="19">
    <location>
        <begin position="63"/>
        <end position="72"/>
    </location>
</feature>
<accession>A0A1B6F528</accession>
<feature type="non-terminal residue" evidence="22">
    <location>
        <position position="183"/>
    </location>
</feature>
<dbReference type="SUPFAM" id="SSF57196">
    <property type="entry name" value="EGF/Laminin"/>
    <property type="match status" value="2"/>
</dbReference>
<sequence length="183" mass="20842">ESNPCKNKGLCQITETGDYQCICLAGLTGKNCEIDNLNECASNPCRHPKAQCEDQFGDYNCYCPRFWNGKNCEINDPGFLGGIGFYTTNNSKIPRIHSEYAQDLDKQRQQCKRNRCDEKKGNFKCDEECNTYACDFDGNDCTLGINPWSNCTAKIKCWEVFMDGYCNEECNNPQCLFDGRDCQ</sequence>
<feature type="domain" description="EGF-like" evidence="20">
    <location>
        <begin position="1"/>
        <end position="33"/>
    </location>
</feature>
<dbReference type="EMBL" id="GECZ01024410">
    <property type="protein sequence ID" value="JAS45359.1"/>
    <property type="molecule type" value="Transcribed_RNA"/>
</dbReference>
<evidence type="ECO:0000256" key="11">
    <source>
        <dbReference type="ARBA" id="ARBA00023015"/>
    </source>
</evidence>
<dbReference type="GO" id="GO:0048646">
    <property type="term" value="P:anatomical structure formation involved in morphogenesis"/>
    <property type="evidence" value="ECO:0007669"/>
    <property type="project" value="UniProtKB-ARBA"/>
</dbReference>
<dbReference type="AlphaFoldDB" id="A0A1B6F528"/>
<dbReference type="Gene3D" id="4.10.470.20">
    <property type="match status" value="1"/>
</dbReference>
<reference evidence="22" key="1">
    <citation type="submission" date="2015-11" db="EMBL/GenBank/DDBJ databases">
        <title>De novo transcriptome assembly of four potential Pierce s Disease insect vectors from Arizona vineyards.</title>
        <authorList>
            <person name="Tassone E.E."/>
        </authorList>
    </citation>
    <scope>NUCLEOTIDE SEQUENCE</scope>
</reference>
<evidence type="ECO:0000256" key="13">
    <source>
        <dbReference type="ARBA" id="ARBA00023136"/>
    </source>
</evidence>
<dbReference type="GO" id="GO:0016358">
    <property type="term" value="P:dendrite development"/>
    <property type="evidence" value="ECO:0007669"/>
    <property type="project" value="UniProtKB-ARBA"/>
</dbReference>
<dbReference type="InterPro" id="IPR001881">
    <property type="entry name" value="EGF-like_Ca-bd_dom"/>
</dbReference>
<evidence type="ECO:0000256" key="14">
    <source>
        <dbReference type="ARBA" id="ARBA00023157"/>
    </source>
</evidence>
<dbReference type="GO" id="GO:0043005">
    <property type="term" value="C:neuron projection"/>
    <property type="evidence" value="ECO:0007669"/>
    <property type="project" value="UniProtKB-ARBA"/>
</dbReference>
<feature type="domain" description="LNR" evidence="21">
    <location>
        <begin position="111"/>
        <end position="150"/>
    </location>
</feature>
<name>A0A1B6F528_9HEMI</name>
<evidence type="ECO:0000313" key="22">
    <source>
        <dbReference type="EMBL" id="JAS45359.1"/>
    </source>
</evidence>
<keyword evidence="5" id="KW-0812">Transmembrane</keyword>
<dbReference type="GO" id="GO:0005886">
    <property type="term" value="C:plasma membrane"/>
    <property type="evidence" value="ECO:0007669"/>
    <property type="project" value="UniProtKB-SubCell"/>
</dbReference>
<comment type="caution">
    <text evidence="19">Lacks conserved residue(s) required for the propagation of feature annotation.</text>
</comment>
<keyword evidence="18" id="KW-0539">Nucleus</keyword>
<dbReference type="PROSITE" id="PS50258">
    <property type="entry name" value="LNR"/>
    <property type="match status" value="2"/>
</dbReference>
<evidence type="ECO:0008006" key="23">
    <source>
        <dbReference type="Google" id="ProtNLM"/>
    </source>
</evidence>
<keyword evidence="6" id="KW-0732">Signal</keyword>
<evidence type="ECO:0000256" key="6">
    <source>
        <dbReference type="ARBA" id="ARBA00022729"/>
    </source>
</evidence>
<keyword evidence="8" id="KW-0221">Differentiation</keyword>
<dbReference type="SMART" id="SM00179">
    <property type="entry name" value="EGF_CA"/>
    <property type="match status" value="2"/>
</dbReference>
<dbReference type="GO" id="GO:0008201">
    <property type="term" value="F:heparin binding"/>
    <property type="evidence" value="ECO:0007669"/>
    <property type="project" value="TreeGrafter"/>
</dbReference>
<organism evidence="22">
    <name type="scientific">Cuerna arida</name>
    <dbReference type="NCBI Taxonomy" id="1464854"/>
    <lineage>
        <taxon>Eukaryota</taxon>
        <taxon>Metazoa</taxon>
        <taxon>Ecdysozoa</taxon>
        <taxon>Arthropoda</taxon>
        <taxon>Hexapoda</taxon>
        <taxon>Insecta</taxon>
        <taxon>Pterygota</taxon>
        <taxon>Neoptera</taxon>
        <taxon>Paraneoptera</taxon>
        <taxon>Hemiptera</taxon>
        <taxon>Auchenorrhyncha</taxon>
        <taxon>Membracoidea</taxon>
        <taxon>Cicadellidae</taxon>
        <taxon>Cicadellinae</taxon>
        <taxon>Proconiini</taxon>
        <taxon>Cuerna</taxon>
    </lineage>
</organism>
<keyword evidence="3" id="KW-0217">Developmental protein</keyword>
<feature type="domain" description="EGF-like" evidence="20">
    <location>
        <begin position="36"/>
        <end position="73"/>
    </location>
</feature>
<dbReference type="FunFam" id="2.10.25.10:FF:000172">
    <property type="entry name" value="FAT atypical cadherin 3"/>
    <property type="match status" value="1"/>
</dbReference>
<dbReference type="PROSITE" id="PS00010">
    <property type="entry name" value="ASX_HYDROXYL"/>
    <property type="match status" value="1"/>
</dbReference>
<evidence type="ECO:0000256" key="17">
    <source>
        <dbReference type="ARBA" id="ARBA00023180"/>
    </source>
</evidence>
<evidence type="ECO:0000256" key="3">
    <source>
        <dbReference type="ARBA" id="ARBA00022473"/>
    </source>
</evidence>
<evidence type="ECO:0000256" key="9">
    <source>
        <dbReference type="ARBA" id="ARBA00022976"/>
    </source>
</evidence>
<proteinExistence type="predicted"/>
<dbReference type="GO" id="GO:0001764">
    <property type="term" value="P:neuron migration"/>
    <property type="evidence" value="ECO:0007669"/>
    <property type="project" value="UniProtKB-ARBA"/>
</dbReference>
<dbReference type="PROSITE" id="PS01187">
    <property type="entry name" value="EGF_CA"/>
    <property type="match status" value="1"/>
</dbReference>
<keyword evidence="10" id="KW-1133">Transmembrane helix</keyword>
<evidence type="ECO:0000259" key="21">
    <source>
        <dbReference type="PROSITE" id="PS50258"/>
    </source>
</evidence>
<keyword evidence="15" id="KW-0010">Activator</keyword>
<dbReference type="PANTHER" id="PTHR45836">
    <property type="entry name" value="SLIT HOMOLOG"/>
    <property type="match status" value="1"/>
</dbReference>
<evidence type="ECO:0000256" key="1">
    <source>
        <dbReference type="ARBA" id="ARBA00004123"/>
    </source>
</evidence>
<dbReference type="PRINTS" id="PR01452">
    <property type="entry name" value="LNOTCHREPEAT"/>
</dbReference>
<feature type="non-terminal residue" evidence="22">
    <location>
        <position position="1"/>
    </location>
</feature>
<evidence type="ECO:0000256" key="7">
    <source>
        <dbReference type="ARBA" id="ARBA00022737"/>
    </source>
</evidence>
<dbReference type="Gene3D" id="2.10.25.10">
    <property type="entry name" value="Laminin"/>
    <property type="match status" value="2"/>
</dbReference>
<evidence type="ECO:0000256" key="8">
    <source>
        <dbReference type="ARBA" id="ARBA00022782"/>
    </source>
</evidence>
<dbReference type="SMART" id="SM00004">
    <property type="entry name" value="NL"/>
    <property type="match status" value="2"/>
</dbReference>
<gene>
    <name evidence="22" type="ORF">g.273</name>
</gene>
<keyword evidence="14 19" id="KW-1015">Disulfide bond</keyword>
<dbReference type="GO" id="GO:0048495">
    <property type="term" value="F:Roundabout binding"/>
    <property type="evidence" value="ECO:0007669"/>
    <property type="project" value="TreeGrafter"/>
</dbReference>
<dbReference type="InterPro" id="IPR000742">
    <property type="entry name" value="EGF"/>
</dbReference>
<dbReference type="InterPro" id="IPR000152">
    <property type="entry name" value="EGF-type_Asp/Asn_hydroxyl_site"/>
</dbReference>
<dbReference type="SUPFAM" id="SSF90193">
    <property type="entry name" value="Notch domain"/>
    <property type="match status" value="2"/>
</dbReference>